<comment type="pathway">
    <text evidence="2">Secondary metabolite biosynthesis.</text>
</comment>
<dbReference type="InterPro" id="IPR050364">
    <property type="entry name" value="Cytochrome_P450_fung"/>
</dbReference>
<comment type="caution">
    <text evidence="12">The sequence shown here is derived from an EMBL/GenBank/DDBJ whole genome shotgun (WGS) entry which is preliminary data.</text>
</comment>
<evidence type="ECO:0000256" key="5">
    <source>
        <dbReference type="ARBA" id="ARBA00022723"/>
    </source>
</evidence>
<evidence type="ECO:0000256" key="7">
    <source>
        <dbReference type="ARBA" id="ARBA00023004"/>
    </source>
</evidence>
<keyword evidence="8 10" id="KW-0503">Monooxygenase</keyword>
<evidence type="ECO:0000256" key="3">
    <source>
        <dbReference type="ARBA" id="ARBA00010617"/>
    </source>
</evidence>
<evidence type="ECO:0000256" key="1">
    <source>
        <dbReference type="ARBA" id="ARBA00001971"/>
    </source>
</evidence>
<dbReference type="InterPro" id="IPR002401">
    <property type="entry name" value="Cyt_P450_E_grp-I"/>
</dbReference>
<evidence type="ECO:0000256" key="10">
    <source>
        <dbReference type="RuleBase" id="RU000461"/>
    </source>
</evidence>
<dbReference type="PANTHER" id="PTHR46300:SF1">
    <property type="entry name" value="P450, PUTATIVE (EUROFUNG)-RELATED"/>
    <property type="match status" value="1"/>
</dbReference>
<dbReference type="Gene3D" id="1.10.630.10">
    <property type="entry name" value="Cytochrome P450"/>
    <property type="match status" value="1"/>
</dbReference>
<comment type="similarity">
    <text evidence="3 10">Belongs to the cytochrome P450 family.</text>
</comment>
<dbReference type="GO" id="GO:0020037">
    <property type="term" value="F:heme binding"/>
    <property type="evidence" value="ECO:0007669"/>
    <property type="project" value="InterPro"/>
</dbReference>
<dbReference type="GO" id="GO:0004497">
    <property type="term" value="F:monooxygenase activity"/>
    <property type="evidence" value="ECO:0007669"/>
    <property type="project" value="UniProtKB-KW"/>
</dbReference>
<keyword evidence="6 10" id="KW-0560">Oxidoreductase</keyword>
<evidence type="ECO:0000313" key="12">
    <source>
        <dbReference type="EMBL" id="KAJ7648080.1"/>
    </source>
</evidence>
<dbReference type="InterPro" id="IPR036396">
    <property type="entry name" value="Cyt_P450_sf"/>
</dbReference>
<keyword evidence="4 9" id="KW-0349">Heme</keyword>
<evidence type="ECO:0000256" key="2">
    <source>
        <dbReference type="ARBA" id="ARBA00005179"/>
    </source>
</evidence>
<dbReference type="SUPFAM" id="SSF48264">
    <property type="entry name" value="Cytochrome P450"/>
    <property type="match status" value="1"/>
</dbReference>
<evidence type="ECO:0000256" key="11">
    <source>
        <dbReference type="SAM" id="Phobius"/>
    </source>
</evidence>
<dbReference type="PROSITE" id="PS00086">
    <property type="entry name" value="CYTOCHROME_P450"/>
    <property type="match status" value="1"/>
</dbReference>
<reference evidence="12" key="1">
    <citation type="submission" date="2023-03" db="EMBL/GenBank/DDBJ databases">
        <title>Massive genome expansion in bonnet fungi (Mycena s.s.) driven by repeated elements and novel gene families across ecological guilds.</title>
        <authorList>
            <consortium name="Lawrence Berkeley National Laboratory"/>
            <person name="Harder C.B."/>
            <person name="Miyauchi S."/>
            <person name="Viragh M."/>
            <person name="Kuo A."/>
            <person name="Thoen E."/>
            <person name="Andreopoulos B."/>
            <person name="Lu D."/>
            <person name="Skrede I."/>
            <person name="Drula E."/>
            <person name="Henrissat B."/>
            <person name="Morin E."/>
            <person name="Kohler A."/>
            <person name="Barry K."/>
            <person name="LaButti K."/>
            <person name="Morin E."/>
            <person name="Salamov A."/>
            <person name="Lipzen A."/>
            <person name="Mereny Z."/>
            <person name="Hegedus B."/>
            <person name="Baldrian P."/>
            <person name="Stursova M."/>
            <person name="Weitz H."/>
            <person name="Taylor A."/>
            <person name="Grigoriev I.V."/>
            <person name="Nagy L.G."/>
            <person name="Martin F."/>
            <person name="Kauserud H."/>
        </authorList>
    </citation>
    <scope>NUCLEOTIDE SEQUENCE</scope>
    <source>
        <strain evidence="12">9284</strain>
    </source>
</reference>
<evidence type="ECO:0000256" key="6">
    <source>
        <dbReference type="ARBA" id="ARBA00023002"/>
    </source>
</evidence>
<dbReference type="InterPro" id="IPR001128">
    <property type="entry name" value="Cyt_P450"/>
</dbReference>
<evidence type="ECO:0000256" key="9">
    <source>
        <dbReference type="PIRSR" id="PIRSR602401-1"/>
    </source>
</evidence>
<name>A0AAD7G177_9AGAR</name>
<keyword evidence="11" id="KW-0812">Transmembrane</keyword>
<dbReference type="InterPro" id="IPR017972">
    <property type="entry name" value="Cyt_P450_CS"/>
</dbReference>
<dbReference type="PANTHER" id="PTHR46300">
    <property type="entry name" value="P450, PUTATIVE (EUROFUNG)-RELATED-RELATED"/>
    <property type="match status" value="1"/>
</dbReference>
<evidence type="ECO:0000313" key="13">
    <source>
        <dbReference type="Proteomes" id="UP001221142"/>
    </source>
</evidence>
<keyword evidence="5 9" id="KW-0479">Metal-binding</keyword>
<dbReference type="GO" id="GO:0016705">
    <property type="term" value="F:oxidoreductase activity, acting on paired donors, with incorporation or reduction of molecular oxygen"/>
    <property type="evidence" value="ECO:0007669"/>
    <property type="project" value="InterPro"/>
</dbReference>
<keyword evidence="7 9" id="KW-0408">Iron</keyword>
<organism evidence="12 13">
    <name type="scientific">Roridomyces roridus</name>
    <dbReference type="NCBI Taxonomy" id="1738132"/>
    <lineage>
        <taxon>Eukaryota</taxon>
        <taxon>Fungi</taxon>
        <taxon>Dikarya</taxon>
        <taxon>Basidiomycota</taxon>
        <taxon>Agaricomycotina</taxon>
        <taxon>Agaricomycetes</taxon>
        <taxon>Agaricomycetidae</taxon>
        <taxon>Agaricales</taxon>
        <taxon>Marasmiineae</taxon>
        <taxon>Mycenaceae</taxon>
        <taxon>Roridomyces</taxon>
    </lineage>
</organism>
<feature type="transmembrane region" description="Helical" evidence="11">
    <location>
        <begin position="20"/>
        <end position="36"/>
    </location>
</feature>
<evidence type="ECO:0000256" key="8">
    <source>
        <dbReference type="ARBA" id="ARBA00023033"/>
    </source>
</evidence>
<dbReference type="AlphaFoldDB" id="A0AAD7G177"/>
<proteinExistence type="inferred from homology"/>
<accession>A0AAD7G177</accession>
<feature type="binding site" description="axial binding residue" evidence="9">
    <location>
        <position position="446"/>
    </location>
    <ligand>
        <name>heme</name>
        <dbReference type="ChEBI" id="CHEBI:30413"/>
    </ligand>
    <ligandPart>
        <name>Fe</name>
        <dbReference type="ChEBI" id="CHEBI:18248"/>
    </ligandPart>
</feature>
<sequence>MIMYSHASQSHPLETVTMNNKLAFATVIVLTSLILIRKRRSSVARIPPGPRGLPVLGNVLQVPGKHTATYFRHLCEAYGGIVSLNLAGSTVILLGTMDLAKKVMEKRSTRFSGRPTLPFYRYIDPDQIYWAFFSGRTQFVGRKLTGGVMAGVRAGETEALQHFEALTTVNCILNDRGRDWFHEMDRTFASAALTAAFGFGFPTGEEAELKQIMTSLSELVRVLNPSASIINTLPFLDFLPGPMPWRKWGAEFRRREDELYDKLGEHAIVGKAAGMNTWAASFASADSKSGRDTRRLINVFSNAAIETTTAEMQSFVLACLLYPSWIARAQAQIDAIVGKERIPTFQDRAQLPYVEAVVRETLRWRPSVRMGIPHQSTADDIVEYKGQEYFIPKGSIVYAVSWAIEHDPNYYEDPEEFRPERFLDDAGQKLKSGYETSAFGFGRRACPGVPFAERSMWINIAMMLWAFDIQKSGDFCYGESDAEFKGEFTNPPLEFPAVFTPRSARREEVMRQEWADCEKDLNILLPQTRES</sequence>
<dbReference type="Pfam" id="PF00067">
    <property type="entry name" value="p450"/>
    <property type="match status" value="1"/>
</dbReference>
<dbReference type="PRINTS" id="PR00463">
    <property type="entry name" value="EP450I"/>
</dbReference>
<evidence type="ECO:0000256" key="4">
    <source>
        <dbReference type="ARBA" id="ARBA00022617"/>
    </source>
</evidence>
<keyword evidence="11" id="KW-0472">Membrane</keyword>
<dbReference type="EMBL" id="JARKIF010000002">
    <property type="protein sequence ID" value="KAJ7648080.1"/>
    <property type="molecule type" value="Genomic_DNA"/>
</dbReference>
<dbReference type="Proteomes" id="UP001221142">
    <property type="component" value="Unassembled WGS sequence"/>
</dbReference>
<protein>
    <submittedName>
        <fullName evidence="12">Cytochrome P450</fullName>
    </submittedName>
</protein>
<keyword evidence="13" id="KW-1185">Reference proteome</keyword>
<comment type="cofactor">
    <cofactor evidence="1 9">
        <name>heme</name>
        <dbReference type="ChEBI" id="CHEBI:30413"/>
    </cofactor>
</comment>
<keyword evidence="11" id="KW-1133">Transmembrane helix</keyword>
<gene>
    <name evidence="12" type="ORF">FB45DRAFT_213053</name>
</gene>
<dbReference type="GO" id="GO:0005506">
    <property type="term" value="F:iron ion binding"/>
    <property type="evidence" value="ECO:0007669"/>
    <property type="project" value="InterPro"/>
</dbReference>